<dbReference type="OrthoDB" id="8020021at2"/>
<proteinExistence type="predicted"/>
<dbReference type="AlphaFoldDB" id="A0A512C5C3"/>
<evidence type="ECO:0000313" key="2">
    <source>
        <dbReference type="Proteomes" id="UP000321085"/>
    </source>
</evidence>
<reference evidence="1 2" key="1">
    <citation type="submission" date="2019-07" db="EMBL/GenBank/DDBJ databases">
        <title>Whole genome shotgun sequence of Microvirga aerophila NBRC 106136.</title>
        <authorList>
            <person name="Hosoyama A."/>
            <person name="Uohara A."/>
            <person name="Ohji S."/>
            <person name="Ichikawa N."/>
        </authorList>
    </citation>
    <scope>NUCLEOTIDE SEQUENCE [LARGE SCALE GENOMIC DNA]</scope>
    <source>
        <strain evidence="1 2">NBRC 106136</strain>
    </source>
</reference>
<name>A0A512C5C3_9HYPH</name>
<protein>
    <submittedName>
        <fullName evidence="1">Uncharacterized protein</fullName>
    </submittedName>
</protein>
<keyword evidence="2" id="KW-1185">Reference proteome</keyword>
<dbReference type="EMBL" id="BJYU01000482">
    <property type="protein sequence ID" value="GEO19391.1"/>
    <property type="molecule type" value="Genomic_DNA"/>
</dbReference>
<gene>
    <name evidence="1" type="ORF">MAE02_70870</name>
</gene>
<organism evidence="1 2">
    <name type="scientific">Microvirga aerophila</name>
    <dbReference type="NCBI Taxonomy" id="670291"/>
    <lineage>
        <taxon>Bacteria</taxon>
        <taxon>Pseudomonadati</taxon>
        <taxon>Pseudomonadota</taxon>
        <taxon>Alphaproteobacteria</taxon>
        <taxon>Hyphomicrobiales</taxon>
        <taxon>Methylobacteriaceae</taxon>
        <taxon>Microvirga</taxon>
    </lineage>
</organism>
<dbReference type="Proteomes" id="UP000321085">
    <property type="component" value="Unassembled WGS sequence"/>
</dbReference>
<accession>A0A512C5C3</accession>
<comment type="caution">
    <text evidence="1">The sequence shown here is derived from an EMBL/GenBank/DDBJ whole genome shotgun (WGS) entry which is preliminary data.</text>
</comment>
<sequence length="63" mass="7139">MPYVFHIGQPVRLRAHLREMMGHGIHRVAGFLPPRADGAPLYQIMGMHDGAERIVKQHEIEAV</sequence>
<evidence type="ECO:0000313" key="1">
    <source>
        <dbReference type="EMBL" id="GEO19391.1"/>
    </source>
</evidence>